<organism evidence="2 3">
    <name type="scientific">Jonesia denitrificans (strain ATCC 14870 / DSM 20603 / BCRC 15368 / CIP 55.134 / JCM 11481 / NBRC 15587 / NCTC 10816 / Prevot 55134)</name>
    <name type="common">Listeria denitrificans</name>
    <dbReference type="NCBI Taxonomy" id="471856"/>
    <lineage>
        <taxon>Bacteria</taxon>
        <taxon>Bacillati</taxon>
        <taxon>Actinomycetota</taxon>
        <taxon>Actinomycetes</taxon>
        <taxon>Micrococcales</taxon>
        <taxon>Jonesiaceae</taxon>
        <taxon>Jonesia</taxon>
    </lineage>
</organism>
<proteinExistence type="predicted"/>
<dbReference type="KEGG" id="jde:Jden_0229"/>
<dbReference type="eggNOG" id="COG0842">
    <property type="taxonomic scope" value="Bacteria"/>
</dbReference>
<dbReference type="PANTHER" id="PTHR43229">
    <property type="entry name" value="NODULATION PROTEIN J"/>
    <property type="match status" value="1"/>
</dbReference>
<feature type="transmembrane region" description="Helical" evidence="1">
    <location>
        <begin position="94"/>
        <end position="119"/>
    </location>
</feature>
<dbReference type="AlphaFoldDB" id="C7QYQ6"/>
<evidence type="ECO:0000313" key="3">
    <source>
        <dbReference type="Proteomes" id="UP000000628"/>
    </source>
</evidence>
<feature type="transmembrane region" description="Helical" evidence="1">
    <location>
        <begin position="50"/>
        <end position="73"/>
    </location>
</feature>
<gene>
    <name evidence="2" type="ordered locus">Jden_0229</name>
</gene>
<dbReference type="Proteomes" id="UP000000628">
    <property type="component" value="Chromosome"/>
</dbReference>
<feature type="transmembrane region" description="Helical" evidence="1">
    <location>
        <begin position="131"/>
        <end position="155"/>
    </location>
</feature>
<protein>
    <recommendedName>
        <fullName evidence="4">ABC-2 type transporter</fullName>
    </recommendedName>
</protein>
<name>C7QYQ6_JONDD</name>
<dbReference type="EMBL" id="CP001706">
    <property type="protein sequence ID" value="ACV07903.1"/>
    <property type="molecule type" value="Genomic_DNA"/>
</dbReference>
<dbReference type="HOGENOM" id="CLU_097112_0_0_11"/>
<dbReference type="PANTHER" id="PTHR43229:SF2">
    <property type="entry name" value="NODULATION PROTEIN J"/>
    <property type="match status" value="1"/>
</dbReference>
<evidence type="ECO:0000313" key="2">
    <source>
        <dbReference type="EMBL" id="ACV07903.1"/>
    </source>
</evidence>
<accession>C7QYQ6</accession>
<dbReference type="STRING" id="471856.Jden_0229"/>
<keyword evidence="1" id="KW-0472">Membrane</keyword>
<feature type="transmembrane region" description="Helical" evidence="1">
    <location>
        <begin position="162"/>
        <end position="180"/>
    </location>
</feature>
<sequence length="250" mass="27314">MMSFMRMLWFHTRLFSRNSYFSQLLISSTLSILVLQMLVANEVVGSDTSTIWIRSAVVGMWTVCTVAAGIVGYQRFQGTLVYLVMTPSSPARTLLPLIASAATFGVLAFPLAALGGMLFGNFPEISSWPTLLVGVAALWLSCLAVTTLVASVFVLTPNAITYEGLLAVPFVLLSGVFGVPENLWIGADYFRYILPTTPAVRILLEQPQREDLAPLLLLCLGVVVVWFYLSHNAMNAALDRARFKGSLEVV</sequence>
<keyword evidence="1" id="KW-1133">Transmembrane helix</keyword>
<evidence type="ECO:0000256" key="1">
    <source>
        <dbReference type="SAM" id="Phobius"/>
    </source>
</evidence>
<evidence type="ECO:0008006" key="4">
    <source>
        <dbReference type="Google" id="ProtNLM"/>
    </source>
</evidence>
<keyword evidence="1" id="KW-0812">Transmembrane</keyword>
<dbReference type="InterPro" id="IPR051784">
    <property type="entry name" value="Nod_factor_ABC_transporter"/>
</dbReference>
<feature type="transmembrane region" description="Helical" evidence="1">
    <location>
        <begin position="212"/>
        <end position="229"/>
    </location>
</feature>
<reference evidence="2 3" key="1">
    <citation type="journal article" date="2009" name="Stand. Genomic Sci.">
        <title>Complete genome sequence of Jonesia denitrificans type strain (Prevot 55134).</title>
        <authorList>
            <person name="Pukall R."/>
            <person name="Gehrich-Schroter G."/>
            <person name="Lapidus A."/>
            <person name="Nolan M."/>
            <person name="Glavina Del Rio T."/>
            <person name="Lucas S."/>
            <person name="Chen F."/>
            <person name="Tice H."/>
            <person name="Pitluck S."/>
            <person name="Cheng J.F."/>
            <person name="Copeland A."/>
            <person name="Saunders E."/>
            <person name="Brettin T."/>
            <person name="Detter J.C."/>
            <person name="Bruce D."/>
            <person name="Goodwin L."/>
            <person name="Pati A."/>
            <person name="Ivanova N."/>
            <person name="Mavromatis K."/>
            <person name="Ovchinnikova G."/>
            <person name="Chen A."/>
            <person name="Palaniappan K."/>
            <person name="Land M."/>
            <person name="Hauser L."/>
            <person name="Chang Y.J."/>
            <person name="Jeffries C.D."/>
            <person name="Chain P."/>
            <person name="Goker M."/>
            <person name="Bristow J."/>
            <person name="Eisen J.A."/>
            <person name="Markowitz V."/>
            <person name="Hugenholtz P."/>
            <person name="Kyrpides N.C."/>
            <person name="Klenk H.P."/>
            <person name="Han C."/>
        </authorList>
    </citation>
    <scope>NUCLEOTIDE SEQUENCE [LARGE SCALE GENOMIC DNA]</scope>
    <source>
        <strain evidence="3">ATCC 14870 / DSM 20603 / BCRC 15368 / CIP 55.134 / JCM 11481 / NBRC 15587 / NCTC 10816 / Prevot 55134</strain>
    </source>
</reference>
<keyword evidence="3" id="KW-1185">Reference proteome</keyword>